<evidence type="ECO:0000313" key="2">
    <source>
        <dbReference type="EMBL" id="POW22731.1"/>
    </source>
</evidence>
<reference evidence="3" key="3">
    <citation type="journal article" date="2018" name="Mol. Plant Microbe Interact.">
        <title>Genome sequence resources for the wheat stripe rust pathogen (Puccinia striiformis f. sp. tritici) and the barley stripe rust pathogen (Puccinia striiformis f. sp. hordei).</title>
        <authorList>
            <person name="Xia C."/>
            <person name="Wang M."/>
            <person name="Yin C."/>
            <person name="Cornejo O.E."/>
            <person name="Hulbert S.H."/>
            <person name="Chen X."/>
        </authorList>
    </citation>
    <scope>NUCLEOTIDE SEQUENCE [LARGE SCALE GENOMIC DNA]</scope>
    <source>
        <strain evidence="3">93TX-2</strain>
    </source>
</reference>
<feature type="region of interest" description="Disordered" evidence="1">
    <location>
        <begin position="76"/>
        <end position="99"/>
    </location>
</feature>
<feature type="compositionally biased region" description="Basic and acidic residues" evidence="1">
    <location>
        <begin position="88"/>
        <end position="99"/>
    </location>
</feature>
<evidence type="ECO:0000256" key="1">
    <source>
        <dbReference type="SAM" id="MobiDB-lite"/>
    </source>
</evidence>
<dbReference type="Proteomes" id="UP000238274">
    <property type="component" value="Unassembled WGS sequence"/>
</dbReference>
<protein>
    <submittedName>
        <fullName evidence="2">Uncharacterized protein</fullName>
    </submittedName>
</protein>
<proteinExistence type="predicted"/>
<organism evidence="2 3">
    <name type="scientific">Puccinia striiformis</name>
    <dbReference type="NCBI Taxonomy" id="27350"/>
    <lineage>
        <taxon>Eukaryota</taxon>
        <taxon>Fungi</taxon>
        <taxon>Dikarya</taxon>
        <taxon>Basidiomycota</taxon>
        <taxon>Pucciniomycotina</taxon>
        <taxon>Pucciniomycetes</taxon>
        <taxon>Pucciniales</taxon>
        <taxon>Pucciniaceae</taxon>
        <taxon>Puccinia</taxon>
    </lineage>
</organism>
<gene>
    <name evidence="2" type="ORF">PSHT_00992</name>
</gene>
<accession>A0A2S4WLV3</accession>
<evidence type="ECO:0000313" key="3">
    <source>
        <dbReference type="Proteomes" id="UP000238274"/>
    </source>
</evidence>
<dbReference type="AlphaFoldDB" id="A0A2S4WLV3"/>
<dbReference type="VEuPathDB" id="FungiDB:PSHT_00992"/>
<dbReference type="EMBL" id="PKSM01000007">
    <property type="protein sequence ID" value="POW22731.1"/>
    <property type="molecule type" value="Genomic_DNA"/>
</dbReference>
<comment type="caution">
    <text evidence="2">The sequence shown here is derived from an EMBL/GenBank/DDBJ whole genome shotgun (WGS) entry which is preliminary data.</text>
</comment>
<reference evidence="3" key="2">
    <citation type="journal article" date="2018" name="BMC Genomics">
        <title>Genomic insights into host adaptation between the wheat stripe rust pathogen (Puccinia striiformis f. sp. tritici) and the barley stripe rust pathogen (Puccinia striiformis f. sp. hordei).</title>
        <authorList>
            <person name="Xia C."/>
            <person name="Wang M."/>
            <person name="Yin C."/>
            <person name="Cornejo O.E."/>
            <person name="Hulbert S.H."/>
            <person name="Chen X."/>
        </authorList>
    </citation>
    <scope>NUCLEOTIDE SEQUENCE [LARGE SCALE GENOMIC DNA]</scope>
    <source>
        <strain evidence="3">93TX-2</strain>
    </source>
</reference>
<sequence>MNDDGHVFSHPSTSHPITQTQNALFFSHCLGHFGGTILNSSPLSVEAHCFEAREVAGNSKPSRVSRMAAEAVLHCGKKHKSDDGDDYGSDKDDGYGKGY</sequence>
<keyword evidence="3" id="KW-1185">Reference proteome</keyword>
<reference evidence="2 3" key="1">
    <citation type="submission" date="2017-12" db="EMBL/GenBank/DDBJ databases">
        <title>Gene loss provides genomic basis for host adaptation in cereal stripe rust fungi.</title>
        <authorList>
            <person name="Xia C."/>
        </authorList>
    </citation>
    <scope>NUCLEOTIDE SEQUENCE [LARGE SCALE GENOMIC DNA]</scope>
    <source>
        <strain evidence="2 3">93TX-2</strain>
    </source>
</reference>
<name>A0A2S4WLV3_9BASI</name>